<dbReference type="GO" id="GO:0000976">
    <property type="term" value="F:transcription cis-regulatory region binding"/>
    <property type="evidence" value="ECO:0007669"/>
    <property type="project" value="TreeGrafter"/>
</dbReference>
<dbReference type="EMBL" id="CP033459">
    <property type="protein sequence ID" value="QFQ11595.1"/>
    <property type="molecule type" value="Genomic_DNA"/>
</dbReference>
<proteinExistence type="predicted"/>
<dbReference type="Proteomes" id="UP000249375">
    <property type="component" value="Chromosome"/>
</dbReference>
<dbReference type="PANTHER" id="PTHR33202">
    <property type="entry name" value="ZINC UPTAKE REGULATION PROTEIN"/>
    <property type="match status" value="1"/>
</dbReference>
<sequence>MKKQADIEERLNERGIKPTAMRILILRTMLEQPCALSVADLEDVLVTVDKSTIFRTLTMFLQHHLVHAVDDGSGKLKYAVCRNDCHCGEEDCELSDFHIHFYCEHCRHTYCLRSESVPAVNLPEGFVSHSANYVVKGLCPSCSKT</sequence>
<accession>A0A5P8E3J9</accession>
<keyword evidence="1" id="KW-0862">Zinc</keyword>
<name>A0A5P8E3J9_9BACT</name>
<reference evidence="2 3" key="1">
    <citation type="submission" date="2018-11" db="EMBL/GenBank/DDBJ databases">
        <authorList>
            <person name="Na S.W."/>
            <person name="Baik M."/>
        </authorList>
    </citation>
    <scope>NUCLEOTIDE SEQUENCE [LARGE SCALE GENOMIC DNA]</scope>
    <source>
        <strain evidence="2 3">E39</strain>
    </source>
</reference>
<dbReference type="OrthoDB" id="594893at2"/>
<keyword evidence="3" id="KW-1185">Reference proteome</keyword>
<feature type="binding site" evidence="1">
    <location>
        <position position="139"/>
    </location>
    <ligand>
        <name>Zn(2+)</name>
        <dbReference type="ChEBI" id="CHEBI:29105"/>
    </ligand>
</feature>
<dbReference type="Gene3D" id="1.10.10.10">
    <property type="entry name" value="Winged helix-like DNA-binding domain superfamily/Winged helix DNA-binding domain"/>
    <property type="match status" value="1"/>
</dbReference>
<evidence type="ECO:0000313" key="3">
    <source>
        <dbReference type="Proteomes" id="UP000249375"/>
    </source>
</evidence>
<evidence type="ECO:0000313" key="2">
    <source>
        <dbReference type="EMBL" id="QFQ11595.1"/>
    </source>
</evidence>
<dbReference type="GO" id="GO:0045892">
    <property type="term" value="P:negative regulation of DNA-templated transcription"/>
    <property type="evidence" value="ECO:0007669"/>
    <property type="project" value="TreeGrafter"/>
</dbReference>
<keyword evidence="1" id="KW-0479">Metal-binding</keyword>
<dbReference type="RefSeq" id="WP_111899314.1">
    <property type="nucleotide sequence ID" value="NZ_CP033459.1"/>
</dbReference>
<gene>
    <name evidence="2" type="ORF">C7Y71_000285</name>
</gene>
<dbReference type="KEGG" id="alq:C7Y71_000285"/>
<dbReference type="InterPro" id="IPR036388">
    <property type="entry name" value="WH-like_DNA-bd_sf"/>
</dbReference>
<comment type="cofactor">
    <cofactor evidence="1">
        <name>Zn(2+)</name>
        <dbReference type="ChEBI" id="CHEBI:29105"/>
    </cofactor>
    <text evidence="1">Binds 1 zinc ion per subunit.</text>
</comment>
<dbReference type="SUPFAM" id="SSF46785">
    <property type="entry name" value="Winged helix' DNA-binding domain"/>
    <property type="match status" value="1"/>
</dbReference>
<evidence type="ECO:0000256" key="1">
    <source>
        <dbReference type="PIRSR" id="PIRSR602481-1"/>
    </source>
</evidence>
<feature type="binding site" evidence="1">
    <location>
        <position position="106"/>
    </location>
    <ligand>
        <name>Zn(2+)</name>
        <dbReference type="ChEBI" id="CHEBI:29105"/>
    </ligand>
</feature>
<dbReference type="GO" id="GO:0003700">
    <property type="term" value="F:DNA-binding transcription factor activity"/>
    <property type="evidence" value="ECO:0007669"/>
    <property type="project" value="InterPro"/>
</dbReference>
<feature type="binding site" evidence="1">
    <location>
        <position position="142"/>
    </location>
    <ligand>
        <name>Zn(2+)</name>
        <dbReference type="ChEBI" id="CHEBI:29105"/>
    </ligand>
</feature>
<dbReference type="GO" id="GO:0008270">
    <property type="term" value="F:zinc ion binding"/>
    <property type="evidence" value="ECO:0007669"/>
    <property type="project" value="TreeGrafter"/>
</dbReference>
<dbReference type="GO" id="GO:1900376">
    <property type="term" value="P:regulation of secondary metabolite biosynthetic process"/>
    <property type="evidence" value="ECO:0007669"/>
    <property type="project" value="TreeGrafter"/>
</dbReference>
<dbReference type="InterPro" id="IPR036390">
    <property type="entry name" value="WH_DNA-bd_sf"/>
</dbReference>
<protein>
    <submittedName>
        <fullName evidence="2">Transcriptional repressor</fullName>
    </submittedName>
</protein>
<dbReference type="PANTHER" id="PTHR33202:SF22">
    <property type="entry name" value="HYDROGEN PEROXIDE SENSITIVE REPRESSOR"/>
    <property type="match status" value="1"/>
</dbReference>
<organism evidence="2 3">
    <name type="scientific">Pseudoprevotella muciniphila</name>
    <dbReference type="NCBI Taxonomy" id="2133944"/>
    <lineage>
        <taxon>Bacteria</taxon>
        <taxon>Pseudomonadati</taxon>
        <taxon>Bacteroidota</taxon>
        <taxon>Bacteroidia</taxon>
        <taxon>Bacteroidales</taxon>
        <taxon>Prevotellaceae</taxon>
        <taxon>Pseudoprevotella</taxon>
    </lineage>
</organism>
<feature type="binding site" evidence="1">
    <location>
        <position position="103"/>
    </location>
    <ligand>
        <name>Zn(2+)</name>
        <dbReference type="ChEBI" id="CHEBI:29105"/>
    </ligand>
</feature>
<dbReference type="AlphaFoldDB" id="A0A5P8E3J9"/>
<dbReference type="InterPro" id="IPR002481">
    <property type="entry name" value="FUR"/>
</dbReference>